<evidence type="ECO:0000313" key="8">
    <source>
        <dbReference type="EMBL" id="TWI47839.1"/>
    </source>
</evidence>
<comment type="caution">
    <text evidence="8">The sequence shown here is derived from an EMBL/GenBank/DDBJ whole genome shotgun (WGS) entry which is preliminary data.</text>
</comment>
<evidence type="ECO:0000313" key="10">
    <source>
        <dbReference type="Proteomes" id="UP000321392"/>
    </source>
</evidence>
<name>A0A562PTV8_9FLAO</name>
<evidence type="ECO:0000256" key="5">
    <source>
        <dbReference type="SAM" id="Phobius"/>
    </source>
</evidence>
<evidence type="ECO:0000313" key="7">
    <source>
        <dbReference type="EMBL" id="RDI54931.1"/>
    </source>
</evidence>
<dbReference type="Proteomes" id="UP000321392">
    <property type="component" value="Unassembled WGS sequence"/>
</dbReference>
<keyword evidence="3 5" id="KW-1133">Transmembrane helix</keyword>
<evidence type="ECO:0000259" key="6">
    <source>
        <dbReference type="Pfam" id="PF00924"/>
    </source>
</evidence>
<keyword evidence="4 5" id="KW-0472">Membrane</keyword>
<evidence type="ECO:0000256" key="4">
    <source>
        <dbReference type="ARBA" id="ARBA00023136"/>
    </source>
</evidence>
<dbReference type="GO" id="GO:0008381">
    <property type="term" value="F:mechanosensitive monoatomic ion channel activity"/>
    <property type="evidence" value="ECO:0007669"/>
    <property type="project" value="InterPro"/>
</dbReference>
<protein>
    <submittedName>
        <fullName evidence="8">Mechanosensitive ion channel-like protein</fullName>
    </submittedName>
</protein>
<proteinExistence type="predicted"/>
<dbReference type="GO" id="GO:0016020">
    <property type="term" value="C:membrane"/>
    <property type="evidence" value="ECO:0007669"/>
    <property type="project" value="UniProtKB-SubCell"/>
</dbReference>
<comment type="subcellular location">
    <subcellularLocation>
        <location evidence="1">Membrane</location>
    </subcellularLocation>
</comment>
<keyword evidence="9" id="KW-1185">Reference proteome</keyword>
<dbReference type="PANTHER" id="PTHR30221:SF8">
    <property type="entry name" value="SMALL-CONDUCTANCE MECHANOSENSITIVE CHANNEL"/>
    <property type="match status" value="1"/>
</dbReference>
<dbReference type="InterPro" id="IPR023408">
    <property type="entry name" value="MscS_beta-dom_sf"/>
</dbReference>
<reference evidence="8" key="3">
    <citation type="submission" date="2019-07" db="EMBL/GenBank/DDBJ databases">
        <authorList>
            <person name="Whitman W."/>
            <person name="Huntemann M."/>
            <person name="Clum A."/>
            <person name="Pillay M."/>
            <person name="Palaniappan K."/>
            <person name="Varghese N."/>
            <person name="Mikhailova N."/>
            <person name="Stamatis D."/>
            <person name="Reddy T."/>
            <person name="Daum C."/>
            <person name="Shapiro N."/>
            <person name="Ivanova N."/>
            <person name="Kyrpides N."/>
            <person name="Woyke T."/>
        </authorList>
    </citation>
    <scope>NUCLEOTIDE SEQUENCE</scope>
    <source>
        <strain evidence="8">CGMCC 1.5380</strain>
    </source>
</reference>
<dbReference type="EMBL" id="VLKX01000006">
    <property type="protein sequence ID" value="TWI47839.1"/>
    <property type="molecule type" value="Genomic_DNA"/>
</dbReference>
<dbReference type="InterPro" id="IPR010920">
    <property type="entry name" value="LSM_dom_sf"/>
</dbReference>
<organism evidence="8 10">
    <name type="scientific">Flavobacterium glaciei</name>
    <dbReference type="NCBI Taxonomy" id="386300"/>
    <lineage>
        <taxon>Bacteria</taxon>
        <taxon>Pseudomonadati</taxon>
        <taxon>Bacteroidota</taxon>
        <taxon>Flavobacteriia</taxon>
        <taxon>Flavobacteriales</taxon>
        <taxon>Flavobacteriaceae</taxon>
        <taxon>Flavobacterium</taxon>
    </lineage>
</organism>
<gene>
    <name evidence="7" type="ORF">DFR66_10636</name>
    <name evidence="8" type="ORF">IQ02_01423</name>
</gene>
<dbReference type="SUPFAM" id="SSF50182">
    <property type="entry name" value="Sm-like ribonucleoproteins"/>
    <property type="match status" value="1"/>
</dbReference>
<feature type="domain" description="Mechanosensitive ion channel MscS" evidence="6">
    <location>
        <begin position="99"/>
        <end position="162"/>
    </location>
</feature>
<keyword evidence="2 5" id="KW-0812">Transmembrane</keyword>
<accession>A0A562PTV8</accession>
<dbReference type="Pfam" id="PF00924">
    <property type="entry name" value="MS_channel_2nd"/>
    <property type="match status" value="1"/>
</dbReference>
<dbReference type="Gene3D" id="2.30.30.60">
    <property type="match status" value="1"/>
</dbReference>
<reference evidence="8 10" key="1">
    <citation type="journal article" date="2015" name="Stand. Genomic Sci.">
        <title>Genomic Encyclopedia of Bacterial and Archaeal Type Strains, Phase III: the genomes of soil and plant-associated and newly described type strains.</title>
        <authorList>
            <person name="Whitman W.B."/>
            <person name="Woyke T."/>
            <person name="Klenk H.P."/>
            <person name="Zhou Y."/>
            <person name="Lilburn T.G."/>
            <person name="Beck B.J."/>
            <person name="De Vos P."/>
            <person name="Vandamme P."/>
            <person name="Eisen J.A."/>
            <person name="Garrity G."/>
            <person name="Hugenholtz P."/>
            <person name="Kyrpides N.C."/>
        </authorList>
    </citation>
    <scope>NUCLEOTIDE SEQUENCE [LARGE SCALE GENOMIC DNA]</scope>
    <source>
        <strain evidence="8 10">CGMCC 1.5380</strain>
    </source>
</reference>
<dbReference type="Gene3D" id="1.10.287.1260">
    <property type="match status" value="1"/>
</dbReference>
<feature type="transmembrane region" description="Helical" evidence="5">
    <location>
        <begin position="12"/>
        <end position="29"/>
    </location>
</feature>
<dbReference type="EMBL" id="QQBA01000006">
    <property type="protein sequence ID" value="RDI54931.1"/>
    <property type="molecule type" value="Genomic_DNA"/>
</dbReference>
<dbReference type="PANTHER" id="PTHR30221">
    <property type="entry name" value="SMALL-CONDUCTANCE MECHANOSENSITIVE CHANNEL"/>
    <property type="match status" value="1"/>
</dbReference>
<evidence type="ECO:0000313" key="9">
    <source>
        <dbReference type="Proteomes" id="UP000254518"/>
    </source>
</evidence>
<dbReference type="AlphaFoldDB" id="A0A562PTV8"/>
<evidence type="ECO:0000256" key="1">
    <source>
        <dbReference type="ARBA" id="ARBA00004370"/>
    </source>
</evidence>
<dbReference type="InterPro" id="IPR006685">
    <property type="entry name" value="MscS_channel_2nd"/>
</dbReference>
<feature type="transmembrane region" description="Helical" evidence="5">
    <location>
        <begin position="78"/>
        <end position="100"/>
    </location>
</feature>
<sequence>MEMSFIQEYTREFIATGVLGILLILLRVISTKLVRRYAKSNQKLEHRTNLVIKYIHLLINILVIIALIVIWGVQTKDIFIALSSITTVVGVAMFAQWSILSNITSGIILFFSFPFKIGDVIKIHDKDFPIEAEIEDIGAFHVFLKTIDDEKIIYPNNLLLQKGISILKNHFEDKEFED</sequence>
<evidence type="ECO:0000256" key="3">
    <source>
        <dbReference type="ARBA" id="ARBA00022989"/>
    </source>
</evidence>
<dbReference type="Proteomes" id="UP000254518">
    <property type="component" value="Unassembled WGS sequence"/>
</dbReference>
<reference evidence="7 9" key="2">
    <citation type="submission" date="2018-07" db="EMBL/GenBank/DDBJ databases">
        <title>Genomic Encyclopedia of Type Strains, Phase IV (KMG-IV): sequencing the most valuable type-strain genomes for metagenomic binning, comparative biology and taxonomic classification.</title>
        <authorList>
            <person name="Goeker M."/>
        </authorList>
    </citation>
    <scope>NUCLEOTIDE SEQUENCE [LARGE SCALE GENOMIC DNA]</scope>
    <source>
        <strain evidence="7 9">DSM 19728</strain>
    </source>
</reference>
<feature type="transmembrane region" description="Helical" evidence="5">
    <location>
        <begin position="50"/>
        <end position="72"/>
    </location>
</feature>
<evidence type="ECO:0000256" key="2">
    <source>
        <dbReference type="ARBA" id="ARBA00022692"/>
    </source>
</evidence>
<dbReference type="InterPro" id="IPR045275">
    <property type="entry name" value="MscS_archaea/bacteria_type"/>
</dbReference>